<proteinExistence type="predicted"/>
<sequence>MPMLTVHWLSAVTVEGHYYPGDVKHRVDQWLEPDSIPGWLTPDFRKLESCRTIPLVGGVSRGCPVSPAPSFRRCSISTAITLIGSQDLAVAGFSFEEASARRPSGDSHRIRRFGRQRPLSYVFSGVQWALNTYCVLTSVPSLISTMNESYTTLVRRHATGKRKTIDNCAYVPLHINVQRLSLNCWRVKIFVSWIGPARFPDIKLTEQERDVEGETPGSTSPATSKDHAVGIAAPRGRYTSQVSTTRAHHGDMSVAATEGREGLHGRQSNTYSLKSLSPGADGCQISGGTTPRAYTGPNQVCFRKIRVLKAMPLSPLSLHTYPVFLPDDINQSAALVRCRSGHKLWHSVDNSLFAYEMANYKITNFSFLTRPEKRGSNKYDISTRIKCAIATKLKTLSWRVVSTLCFIYLQYATLSSDSEVSLVGGLCPRHRHFIHSPPKCHDVDALAPTASGVEFPLLRSAVVHPLSTTLELGFHPSPVSRLAWTSSYSSHLNRPGQKVILYCRFGKINVKKLARLPPRRTGIDPRPDHSRFSQVGIVPGRCVLFGGFSPGFSRFLRPLTPALFHTHLTSPSSALNTTMLRAAHISSLAQDSQRHERSTRSRTARGASAAPIEEDNFAHPSGPQGHCKRTARGLHGNNSFPGCCRVASQSI</sequence>
<dbReference type="EMBL" id="JARBHB010000009">
    <property type="protein sequence ID" value="KAJ8876122.1"/>
    <property type="molecule type" value="Genomic_DNA"/>
</dbReference>
<organism evidence="2 3">
    <name type="scientific">Dryococelus australis</name>
    <dbReference type="NCBI Taxonomy" id="614101"/>
    <lineage>
        <taxon>Eukaryota</taxon>
        <taxon>Metazoa</taxon>
        <taxon>Ecdysozoa</taxon>
        <taxon>Arthropoda</taxon>
        <taxon>Hexapoda</taxon>
        <taxon>Insecta</taxon>
        <taxon>Pterygota</taxon>
        <taxon>Neoptera</taxon>
        <taxon>Polyneoptera</taxon>
        <taxon>Phasmatodea</taxon>
        <taxon>Verophasmatodea</taxon>
        <taxon>Anareolatae</taxon>
        <taxon>Phasmatidae</taxon>
        <taxon>Eurycanthinae</taxon>
        <taxon>Dryococelus</taxon>
    </lineage>
</organism>
<evidence type="ECO:0000313" key="2">
    <source>
        <dbReference type="EMBL" id="KAJ8876122.1"/>
    </source>
</evidence>
<dbReference type="Proteomes" id="UP001159363">
    <property type="component" value="Chromosome 8"/>
</dbReference>
<protein>
    <submittedName>
        <fullName evidence="2">Uncharacterized protein</fullName>
    </submittedName>
</protein>
<name>A0ABQ9GVS1_9NEOP</name>
<evidence type="ECO:0000313" key="3">
    <source>
        <dbReference type="Proteomes" id="UP001159363"/>
    </source>
</evidence>
<feature type="region of interest" description="Disordered" evidence="1">
    <location>
        <begin position="586"/>
        <end position="632"/>
    </location>
</feature>
<reference evidence="2 3" key="1">
    <citation type="submission" date="2023-02" db="EMBL/GenBank/DDBJ databases">
        <title>LHISI_Scaffold_Assembly.</title>
        <authorList>
            <person name="Stuart O.P."/>
            <person name="Cleave R."/>
            <person name="Magrath M.J.L."/>
            <person name="Mikheyev A.S."/>
        </authorList>
    </citation>
    <scope>NUCLEOTIDE SEQUENCE [LARGE SCALE GENOMIC DNA]</scope>
    <source>
        <strain evidence="2">Daus_M_001</strain>
        <tissue evidence="2">Leg muscle</tissue>
    </source>
</reference>
<keyword evidence="3" id="KW-1185">Reference proteome</keyword>
<feature type="region of interest" description="Disordered" evidence="1">
    <location>
        <begin position="205"/>
        <end position="266"/>
    </location>
</feature>
<evidence type="ECO:0000256" key="1">
    <source>
        <dbReference type="SAM" id="MobiDB-lite"/>
    </source>
</evidence>
<gene>
    <name evidence="2" type="ORF">PR048_024031</name>
</gene>
<accession>A0ABQ9GVS1</accession>
<comment type="caution">
    <text evidence="2">The sequence shown here is derived from an EMBL/GenBank/DDBJ whole genome shotgun (WGS) entry which is preliminary data.</text>
</comment>